<dbReference type="Pfam" id="PF02082">
    <property type="entry name" value="Rrf2"/>
    <property type="match status" value="1"/>
</dbReference>
<accession>A0A0K8MHW8</accession>
<keyword evidence="2" id="KW-1185">Reference proteome</keyword>
<dbReference type="PROSITE" id="PS51197">
    <property type="entry name" value="HTH_RRF2_2"/>
    <property type="match status" value="1"/>
</dbReference>
<gene>
    <name evidence="1" type="ORF">FFIC_240610</name>
</gene>
<dbReference type="STRING" id="157463.GCA_001047075_00699"/>
<dbReference type="InterPro" id="IPR000944">
    <property type="entry name" value="Tscrpt_reg_Rrf2"/>
</dbReference>
<sequence length="142" mass="15692">MKMSIGVEQSLVILVLLSINDNQPIKSRALSQKLDVSDSYLKKTMRKLVVAEIVEAIASKDGGYTLARQPKDITLLDVYEAIEGTDSFIQSTKLAGRVFDSPEMIEAGSREVLSSIHTAENRFKDVLKQSSIQDLLPPKQAK</sequence>
<dbReference type="GO" id="GO:0005829">
    <property type="term" value="C:cytosol"/>
    <property type="evidence" value="ECO:0007669"/>
    <property type="project" value="TreeGrafter"/>
</dbReference>
<organism evidence="1 2">
    <name type="scientific">Fructobacillus ficulneus</name>
    <dbReference type="NCBI Taxonomy" id="157463"/>
    <lineage>
        <taxon>Bacteria</taxon>
        <taxon>Bacillati</taxon>
        <taxon>Bacillota</taxon>
        <taxon>Bacilli</taxon>
        <taxon>Lactobacillales</taxon>
        <taxon>Lactobacillaceae</taxon>
        <taxon>Fructobacillus</taxon>
    </lineage>
</organism>
<dbReference type="Proteomes" id="UP000253891">
    <property type="component" value="Unassembled WGS sequence"/>
</dbReference>
<dbReference type="RefSeq" id="WP_061993173.1">
    <property type="nucleotide sequence ID" value="NZ_DF968001.1"/>
</dbReference>
<evidence type="ECO:0000313" key="1">
    <source>
        <dbReference type="EMBL" id="GAO99788.1"/>
    </source>
</evidence>
<protein>
    <submittedName>
        <fullName evidence="1">BadM/Rrf2 family transcriptional regulator</fullName>
    </submittedName>
</protein>
<proteinExistence type="predicted"/>
<dbReference type="InterPro" id="IPR036390">
    <property type="entry name" value="WH_DNA-bd_sf"/>
</dbReference>
<dbReference type="GO" id="GO:0003700">
    <property type="term" value="F:DNA-binding transcription factor activity"/>
    <property type="evidence" value="ECO:0007669"/>
    <property type="project" value="TreeGrafter"/>
</dbReference>
<dbReference type="EMBL" id="DF968001">
    <property type="protein sequence ID" value="GAO99788.1"/>
    <property type="molecule type" value="Genomic_DNA"/>
</dbReference>
<evidence type="ECO:0000313" key="2">
    <source>
        <dbReference type="Proteomes" id="UP000253891"/>
    </source>
</evidence>
<dbReference type="OrthoDB" id="9808360at2"/>
<dbReference type="SUPFAM" id="SSF46785">
    <property type="entry name" value="Winged helix' DNA-binding domain"/>
    <property type="match status" value="1"/>
</dbReference>
<dbReference type="NCBIfam" id="TIGR00738">
    <property type="entry name" value="rrf2_super"/>
    <property type="match status" value="1"/>
</dbReference>
<reference evidence="1 2" key="1">
    <citation type="journal article" date="2015" name="BMC Genomics">
        <title>Comparative genomics of Fructobacillus spp. and Leuconostoc spp. reveals niche-specific evolution of Fructobacillus spp.</title>
        <authorList>
            <person name="Endo A."/>
            <person name="Tanizawa Y."/>
            <person name="Tanaka N."/>
            <person name="Maeno S."/>
            <person name="Kumar H."/>
            <person name="Shiwa Y."/>
            <person name="Okada S."/>
            <person name="Yoshikawa H."/>
            <person name="Dicks L."/>
            <person name="Nakagawa J."/>
            <person name="Arita M."/>
        </authorList>
    </citation>
    <scope>NUCLEOTIDE SEQUENCE [LARGE SCALE GENOMIC DNA]</scope>
    <source>
        <strain evidence="1 2">JCM 12225</strain>
    </source>
</reference>
<dbReference type="PANTHER" id="PTHR33221:SF15">
    <property type="entry name" value="HTH-TYPE TRANSCRIPTIONAL REGULATOR YWGB-RELATED"/>
    <property type="match status" value="1"/>
</dbReference>
<dbReference type="AlphaFoldDB" id="A0A0K8MHW8"/>
<dbReference type="InterPro" id="IPR036388">
    <property type="entry name" value="WH-like_DNA-bd_sf"/>
</dbReference>
<dbReference type="Gene3D" id="1.10.10.10">
    <property type="entry name" value="Winged helix-like DNA-binding domain superfamily/Winged helix DNA-binding domain"/>
    <property type="match status" value="1"/>
</dbReference>
<dbReference type="PANTHER" id="PTHR33221">
    <property type="entry name" value="WINGED HELIX-TURN-HELIX TRANSCRIPTIONAL REGULATOR, RRF2 FAMILY"/>
    <property type="match status" value="1"/>
</dbReference>
<name>A0A0K8MHW8_9LACO</name>